<comment type="subcellular location">
    <subcellularLocation>
        <location evidence="1 6">Nucleus</location>
    </subcellularLocation>
</comment>
<dbReference type="PRINTS" id="PR00053">
    <property type="entry name" value="FORKHEAD"/>
</dbReference>
<dbReference type="InterPro" id="IPR036388">
    <property type="entry name" value="WH-like_DNA-bd_sf"/>
</dbReference>
<dbReference type="InterPro" id="IPR036390">
    <property type="entry name" value="WH_DNA-bd_sf"/>
</dbReference>
<dbReference type="SMART" id="SM00339">
    <property type="entry name" value="FH"/>
    <property type="match status" value="1"/>
</dbReference>
<dbReference type="GO" id="GO:0043565">
    <property type="term" value="F:sequence-specific DNA binding"/>
    <property type="evidence" value="ECO:0007669"/>
    <property type="project" value="InterPro"/>
</dbReference>
<dbReference type="InterPro" id="IPR030456">
    <property type="entry name" value="TF_fork_head_CS_2"/>
</dbReference>
<name>A0AAN9TRX2_9HEMI</name>
<proteinExistence type="predicted"/>
<dbReference type="GO" id="GO:0005634">
    <property type="term" value="C:nucleus"/>
    <property type="evidence" value="ECO:0007669"/>
    <property type="project" value="UniProtKB-SubCell"/>
</dbReference>
<feature type="domain" description="Fork-head" evidence="8">
    <location>
        <begin position="289"/>
        <end position="387"/>
    </location>
</feature>
<dbReference type="Gene3D" id="1.10.10.10">
    <property type="entry name" value="Winged helix-like DNA-binding domain superfamily/Winged helix DNA-binding domain"/>
    <property type="match status" value="1"/>
</dbReference>
<evidence type="ECO:0000259" key="8">
    <source>
        <dbReference type="PROSITE" id="PS50039"/>
    </source>
</evidence>
<feature type="DNA-binding region" description="Fork-head" evidence="6">
    <location>
        <begin position="289"/>
        <end position="387"/>
    </location>
</feature>
<dbReference type="InterPro" id="IPR018122">
    <property type="entry name" value="TF_fork_head_CS_1"/>
</dbReference>
<evidence type="ECO:0000256" key="6">
    <source>
        <dbReference type="PROSITE-ProRule" id="PRU00089"/>
    </source>
</evidence>
<evidence type="ECO:0000256" key="3">
    <source>
        <dbReference type="ARBA" id="ARBA00023125"/>
    </source>
</evidence>
<dbReference type="SUPFAM" id="SSF46785">
    <property type="entry name" value="Winged helix' DNA-binding domain"/>
    <property type="match status" value="1"/>
</dbReference>
<dbReference type="Pfam" id="PF00250">
    <property type="entry name" value="Forkhead"/>
    <property type="match status" value="1"/>
</dbReference>
<dbReference type="Proteomes" id="UP001367676">
    <property type="component" value="Unassembled WGS sequence"/>
</dbReference>
<sequence>MTETSQSLSSPIDGVHHIFIKNECIEASAAADLVDVKPASDNEVVIVKKDFDDDDDQFAVAEGVDNSGLFYAYQEDIVTSNDEESLLPHSPPAESSGAERRFSDSNDSVIDTFAFTSDHSYTYPCTDGELSSSPNGAALKFYERFCKNADILESTESEHSAGGHENNIEVSEIVYVKAANGADNIQEITLLVNPDSDENVDFQNSYRVIANGDNPMLDPSFKQISIPKLTTLNQPANVKLANNVGYMNGSCIKIFNNVNLMSSADNDSRANSSFPSELSFQIDNGGDGRPPYSYSQLIVQAIASTKEKQLTLNGIYSYITQNYKYYRETDEKGWKNSIRHNLSLNPHFYHVPRLPHPHELSRKGGYWRIDSIFESRLVKDAFSRKKKSYENKKYVKYLGCNKRESYNNNIIRHGGSDLN</sequence>
<evidence type="ECO:0000256" key="1">
    <source>
        <dbReference type="ARBA" id="ARBA00004123"/>
    </source>
</evidence>
<evidence type="ECO:0000256" key="5">
    <source>
        <dbReference type="ARBA" id="ARBA00023242"/>
    </source>
</evidence>
<keyword evidence="2" id="KW-0805">Transcription regulation</keyword>
<organism evidence="9 10">
    <name type="scientific">Parthenolecanium corni</name>
    <dbReference type="NCBI Taxonomy" id="536013"/>
    <lineage>
        <taxon>Eukaryota</taxon>
        <taxon>Metazoa</taxon>
        <taxon>Ecdysozoa</taxon>
        <taxon>Arthropoda</taxon>
        <taxon>Hexapoda</taxon>
        <taxon>Insecta</taxon>
        <taxon>Pterygota</taxon>
        <taxon>Neoptera</taxon>
        <taxon>Paraneoptera</taxon>
        <taxon>Hemiptera</taxon>
        <taxon>Sternorrhyncha</taxon>
        <taxon>Coccoidea</taxon>
        <taxon>Coccidae</taxon>
        <taxon>Parthenolecanium</taxon>
    </lineage>
</organism>
<evidence type="ECO:0000256" key="2">
    <source>
        <dbReference type="ARBA" id="ARBA00023015"/>
    </source>
</evidence>
<dbReference type="InterPro" id="IPR001766">
    <property type="entry name" value="Fork_head_dom"/>
</dbReference>
<protein>
    <recommendedName>
        <fullName evidence="8">Fork-head domain-containing protein</fullName>
    </recommendedName>
</protein>
<dbReference type="AlphaFoldDB" id="A0AAN9TRX2"/>
<accession>A0AAN9TRX2</accession>
<reference evidence="9 10" key="1">
    <citation type="submission" date="2024-03" db="EMBL/GenBank/DDBJ databases">
        <title>Adaptation during the transition from Ophiocordyceps entomopathogen to insect associate is accompanied by gene loss and intensified selection.</title>
        <authorList>
            <person name="Ward C.M."/>
            <person name="Onetto C.A."/>
            <person name="Borneman A.R."/>
        </authorList>
    </citation>
    <scope>NUCLEOTIDE SEQUENCE [LARGE SCALE GENOMIC DNA]</scope>
    <source>
        <strain evidence="9">AWRI1</strain>
        <tissue evidence="9">Single Adult Female</tissue>
    </source>
</reference>
<dbReference type="EMBL" id="JBBCAQ010000006">
    <property type="protein sequence ID" value="KAK7603101.1"/>
    <property type="molecule type" value="Genomic_DNA"/>
</dbReference>
<dbReference type="PROSITE" id="PS50039">
    <property type="entry name" value="FORK_HEAD_3"/>
    <property type="match status" value="1"/>
</dbReference>
<comment type="caution">
    <text evidence="9">The sequence shown here is derived from an EMBL/GenBank/DDBJ whole genome shotgun (WGS) entry which is preliminary data.</text>
</comment>
<evidence type="ECO:0000313" key="9">
    <source>
        <dbReference type="EMBL" id="KAK7603101.1"/>
    </source>
</evidence>
<dbReference type="GO" id="GO:0006357">
    <property type="term" value="P:regulation of transcription by RNA polymerase II"/>
    <property type="evidence" value="ECO:0007669"/>
    <property type="project" value="UniProtKB-ARBA"/>
</dbReference>
<evidence type="ECO:0000256" key="7">
    <source>
        <dbReference type="SAM" id="MobiDB-lite"/>
    </source>
</evidence>
<dbReference type="PANTHER" id="PTHR45881">
    <property type="entry name" value="CHECKPOINT SUPPRESSOR 1-LIKE, ISOFORM A-RELATED"/>
    <property type="match status" value="1"/>
</dbReference>
<keyword evidence="10" id="KW-1185">Reference proteome</keyword>
<evidence type="ECO:0000313" key="10">
    <source>
        <dbReference type="Proteomes" id="UP001367676"/>
    </source>
</evidence>
<dbReference type="PROSITE" id="PS00657">
    <property type="entry name" value="FORK_HEAD_1"/>
    <property type="match status" value="1"/>
</dbReference>
<keyword evidence="4" id="KW-0804">Transcription</keyword>
<gene>
    <name evidence="9" type="ORF">V9T40_003100</name>
</gene>
<evidence type="ECO:0000256" key="4">
    <source>
        <dbReference type="ARBA" id="ARBA00023163"/>
    </source>
</evidence>
<keyword evidence="3 6" id="KW-0238">DNA-binding</keyword>
<feature type="region of interest" description="Disordered" evidence="7">
    <location>
        <begin position="81"/>
        <end position="103"/>
    </location>
</feature>
<dbReference type="PROSITE" id="PS00658">
    <property type="entry name" value="FORK_HEAD_2"/>
    <property type="match status" value="1"/>
</dbReference>
<keyword evidence="5 6" id="KW-0539">Nucleus</keyword>
<dbReference type="GO" id="GO:0003700">
    <property type="term" value="F:DNA-binding transcription factor activity"/>
    <property type="evidence" value="ECO:0007669"/>
    <property type="project" value="InterPro"/>
</dbReference>